<protein>
    <submittedName>
        <fullName evidence="1">Uncharacterized protein</fullName>
    </submittedName>
</protein>
<reference evidence="1 2" key="1">
    <citation type="submission" date="2016-11" db="EMBL/GenBank/DDBJ databases">
        <authorList>
            <person name="Jaros S."/>
            <person name="Januszkiewicz K."/>
            <person name="Wedrychowicz H."/>
        </authorList>
    </citation>
    <scope>NUCLEOTIDE SEQUENCE [LARGE SCALE GENOMIC DNA]</scope>
    <source>
        <strain evidence="1 2">DSM 24787</strain>
    </source>
</reference>
<accession>A0A1N6GGH1</accession>
<name>A0A1N6GGH1_9BACT</name>
<dbReference type="EMBL" id="FSRA01000001">
    <property type="protein sequence ID" value="SIO06635.1"/>
    <property type="molecule type" value="Genomic_DNA"/>
</dbReference>
<organism evidence="1 2">
    <name type="scientific">Chitinophaga niabensis</name>
    <dbReference type="NCBI Taxonomy" id="536979"/>
    <lineage>
        <taxon>Bacteria</taxon>
        <taxon>Pseudomonadati</taxon>
        <taxon>Bacteroidota</taxon>
        <taxon>Chitinophagia</taxon>
        <taxon>Chitinophagales</taxon>
        <taxon>Chitinophagaceae</taxon>
        <taxon>Chitinophaga</taxon>
    </lineage>
</organism>
<proteinExistence type="predicted"/>
<gene>
    <name evidence="1" type="ORF">SAMN04488055_2761</name>
</gene>
<evidence type="ECO:0000313" key="1">
    <source>
        <dbReference type="EMBL" id="SIO06635.1"/>
    </source>
</evidence>
<dbReference type="STRING" id="536979.SAMN04488055_2761"/>
<sequence>MFQTYNLPVPGLQKEAPKAKIRYGSELGVLAVTPFKGKKEGGGPADSLAHHPAIGTLSWNSFAFEFFFEDFCFVGLLNDLS</sequence>
<keyword evidence="2" id="KW-1185">Reference proteome</keyword>
<dbReference type="AlphaFoldDB" id="A0A1N6GGH1"/>
<dbReference type="Proteomes" id="UP000185003">
    <property type="component" value="Unassembled WGS sequence"/>
</dbReference>
<evidence type="ECO:0000313" key="2">
    <source>
        <dbReference type="Proteomes" id="UP000185003"/>
    </source>
</evidence>